<dbReference type="EMBL" id="JAQQWI010000013">
    <property type="protein sequence ID" value="KAK8013604.1"/>
    <property type="molecule type" value="Genomic_DNA"/>
</dbReference>
<dbReference type="PANTHER" id="PTHR39461:SF1">
    <property type="entry name" value="LEA DOMAIN PROTEIN (AFU_ORTHOLOGUE AFUA_8G04920)"/>
    <property type="match status" value="1"/>
</dbReference>
<protein>
    <submittedName>
        <fullName evidence="2">Uncharacterized protein</fullName>
    </submittedName>
</protein>
<organism evidence="2 3">
    <name type="scientific">Apiospora marii</name>
    <dbReference type="NCBI Taxonomy" id="335849"/>
    <lineage>
        <taxon>Eukaryota</taxon>
        <taxon>Fungi</taxon>
        <taxon>Dikarya</taxon>
        <taxon>Ascomycota</taxon>
        <taxon>Pezizomycotina</taxon>
        <taxon>Sordariomycetes</taxon>
        <taxon>Xylariomycetidae</taxon>
        <taxon>Amphisphaeriales</taxon>
        <taxon>Apiosporaceae</taxon>
        <taxon>Apiospora</taxon>
    </lineage>
</organism>
<evidence type="ECO:0000313" key="3">
    <source>
        <dbReference type="Proteomes" id="UP001396898"/>
    </source>
</evidence>
<evidence type="ECO:0000313" key="2">
    <source>
        <dbReference type="EMBL" id="KAK8013604.1"/>
    </source>
</evidence>
<feature type="region of interest" description="Disordered" evidence="1">
    <location>
        <begin position="100"/>
        <end position="123"/>
    </location>
</feature>
<keyword evidence="3" id="KW-1185">Reference proteome</keyword>
<dbReference type="PANTHER" id="PTHR39461">
    <property type="entry name" value="LEA DOMAIN PROTEIN (AFU_ORTHOLOGUE AFUA_8G04920)"/>
    <property type="match status" value="1"/>
</dbReference>
<evidence type="ECO:0000256" key="1">
    <source>
        <dbReference type="SAM" id="MobiDB-lite"/>
    </source>
</evidence>
<accession>A0ABR1RK05</accession>
<comment type="caution">
    <text evidence="2">The sequence shown here is derived from an EMBL/GenBank/DDBJ whole genome shotgun (WGS) entry which is preliminary data.</text>
</comment>
<sequence>MNRKQFLNAIPGSPLLDFSFEATAKVKDLHGNIFALFGGSVSSDGYILGKGHILGHDEHWALGEQPRDVNPMAGPRSAKVVDENGGLGCKLASGDLEKCAGKKTDDESDPQEEHNEEHVMTAHEGSAKKCDLANLLKDIMGNVTGYIKIGKLKLEDMQYVKTRSGDP</sequence>
<reference evidence="2 3" key="1">
    <citation type="submission" date="2023-01" db="EMBL/GenBank/DDBJ databases">
        <title>Analysis of 21 Apiospora genomes using comparative genomics revels a genus with tremendous synthesis potential of carbohydrate active enzymes and secondary metabolites.</title>
        <authorList>
            <person name="Sorensen T."/>
        </authorList>
    </citation>
    <scope>NUCLEOTIDE SEQUENCE [LARGE SCALE GENOMIC DNA]</scope>
    <source>
        <strain evidence="2 3">CBS 20057</strain>
    </source>
</reference>
<dbReference type="Proteomes" id="UP001396898">
    <property type="component" value="Unassembled WGS sequence"/>
</dbReference>
<name>A0ABR1RK05_9PEZI</name>
<gene>
    <name evidence="2" type="ORF">PG991_009197</name>
</gene>
<proteinExistence type="predicted"/>